<reference evidence="1 2" key="1">
    <citation type="journal article" date="2015" name="Parasit. Vectors">
        <title>Draft genome of the scabies mite.</title>
        <authorList>
            <person name="Rider S.D.Jr."/>
            <person name="Morgan M.S."/>
            <person name="Arlian L.G."/>
        </authorList>
    </citation>
    <scope>NUCLEOTIDE SEQUENCE [LARGE SCALE GENOMIC DNA]</scope>
    <source>
        <strain evidence="1">Arlian Lab</strain>
    </source>
</reference>
<organism evidence="1 2">
    <name type="scientific">Sarcoptes scabiei</name>
    <name type="common">Itch mite</name>
    <name type="synonym">Acarus scabiei</name>
    <dbReference type="NCBI Taxonomy" id="52283"/>
    <lineage>
        <taxon>Eukaryota</taxon>
        <taxon>Metazoa</taxon>
        <taxon>Ecdysozoa</taxon>
        <taxon>Arthropoda</taxon>
        <taxon>Chelicerata</taxon>
        <taxon>Arachnida</taxon>
        <taxon>Acari</taxon>
        <taxon>Acariformes</taxon>
        <taxon>Sarcoptiformes</taxon>
        <taxon>Astigmata</taxon>
        <taxon>Psoroptidia</taxon>
        <taxon>Sarcoptoidea</taxon>
        <taxon>Sarcoptidae</taxon>
        <taxon>Sarcoptinae</taxon>
        <taxon>Sarcoptes</taxon>
    </lineage>
</organism>
<dbReference type="VEuPathDB" id="VectorBase:SSCA002435"/>
<dbReference type="EMBL" id="JXLN01011523">
    <property type="protein sequence ID" value="KPM07363.1"/>
    <property type="molecule type" value="Genomic_DNA"/>
</dbReference>
<sequence>MIDTIRCDFLLAVNDADDDDEDKDLGVEVTELSATIDDEETVIGTVSVSVVTFLLLGLIMIEACCLA</sequence>
<protein>
    <submittedName>
        <fullName evidence="1">Uncharacterized protein</fullName>
    </submittedName>
</protein>
<evidence type="ECO:0000313" key="1">
    <source>
        <dbReference type="EMBL" id="KPM07363.1"/>
    </source>
</evidence>
<name>A0A132A8R6_SARSC</name>
<accession>A0A132A8R6</accession>
<proteinExistence type="predicted"/>
<dbReference type="AlphaFoldDB" id="A0A132A8R6"/>
<comment type="caution">
    <text evidence="1">The sequence shown here is derived from an EMBL/GenBank/DDBJ whole genome shotgun (WGS) entry which is preliminary data.</text>
</comment>
<dbReference type="Proteomes" id="UP000616769">
    <property type="component" value="Unassembled WGS sequence"/>
</dbReference>
<evidence type="ECO:0000313" key="2">
    <source>
        <dbReference type="Proteomes" id="UP000616769"/>
    </source>
</evidence>
<gene>
    <name evidence="1" type="ORF">QR98_0058550</name>
</gene>